<protein>
    <submittedName>
        <fullName evidence="1">Uncharacterized protein</fullName>
    </submittedName>
</protein>
<evidence type="ECO:0000313" key="1">
    <source>
        <dbReference type="EMBL" id="KAK1757301.1"/>
    </source>
</evidence>
<name>A0AAJ0F6V8_9PEZI</name>
<dbReference type="AlphaFoldDB" id="A0AAJ0F6V8"/>
<dbReference type="Proteomes" id="UP001239445">
    <property type="component" value="Unassembled WGS sequence"/>
</dbReference>
<proteinExistence type="predicted"/>
<gene>
    <name evidence="1" type="ORF">QBC47DRAFT_358565</name>
</gene>
<dbReference type="EMBL" id="MU839830">
    <property type="protein sequence ID" value="KAK1757301.1"/>
    <property type="molecule type" value="Genomic_DNA"/>
</dbReference>
<keyword evidence="2" id="KW-1185">Reference proteome</keyword>
<reference evidence="1" key="1">
    <citation type="submission" date="2023-06" db="EMBL/GenBank/DDBJ databases">
        <title>Genome-scale phylogeny and comparative genomics of the fungal order Sordariales.</title>
        <authorList>
            <consortium name="Lawrence Berkeley National Laboratory"/>
            <person name="Hensen N."/>
            <person name="Bonometti L."/>
            <person name="Westerberg I."/>
            <person name="Brannstrom I.O."/>
            <person name="Guillou S."/>
            <person name="Cros-Aarteil S."/>
            <person name="Calhoun S."/>
            <person name="Haridas S."/>
            <person name="Kuo A."/>
            <person name="Mondo S."/>
            <person name="Pangilinan J."/>
            <person name="Riley R."/>
            <person name="Labutti K."/>
            <person name="Andreopoulos B."/>
            <person name="Lipzen A."/>
            <person name="Chen C."/>
            <person name="Yanf M."/>
            <person name="Daum C."/>
            <person name="Ng V."/>
            <person name="Clum A."/>
            <person name="Steindorff A."/>
            <person name="Ohm R."/>
            <person name="Martin F."/>
            <person name="Silar P."/>
            <person name="Natvig D."/>
            <person name="Lalanne C."/>
            <person name="Gautier V."/>
            <person name="Ament-Velasquez S.L."/>
            <person name="Kruys A."/>
            <person name="Hutchinson M.I."/>
            <person name="Powell A.J."/>
            <person name="Barry K."/>
            <person name="Miller A.N."/>
            <person name="Grigoriev I.V."/>
            <person name="Debuchy R."/>
            <person name="Gladieux P."/>
            <person name="Thoren M.H."/>
            <person name="Johannesson H."/>
        </authorList>
    </citation>
    <scope>NUCLEOTIDE SEQUENCE</scope>
    <source>
        <strain evidence="1">PSN4</strain>
    </source>
</reference>
<comment type="caution">
    <text evidence="1">The sequence shown here is derived from an EMBL/GenBank/DDBJ whole genome shotgun (WGS) entry which is preliminary data.</text>
</comment>
<organism evidence="1 2">
    <name type="scientific">Echria macrotheca</name>
    <dbReference type="NCBI Taxonomy" id="438768"/>
    <lineage>
        <taxon>Eukaryota</taxon>
        <taxon>Fungi</taxon>
        <taxon>Dikarya</taxon>
        <taxon>Ascomycota</taxon>
        <taxon>Pezizomycotina</taxon>
        <taxon>Sordariomycetes</taxon>
        <taxon>Sordariomycetidae</taxon>
        <taxon>Sordariales</taxon>
        <taxon>Schizotheciaceae</taxon>
        <taxon>Echria</taxon>
    </lineage>
</organism>
<sequence length="111" mass="12378">MAQVYSDFIRHFDRHETLRVTRYNNELVVCWGRSRLLMYMRTSGIEDTQGTAVAQGNRPTSNAEEIPMNTAELVKLDTCYGRIKSMAALVADSAAIASASRGEKYSDLGNL</sequence>
<evidence type="ECO:0000313" key="2">
    <source>
        <dbReference type="Proteomes" id="UP001239445"/>
    </source>
</evidence>
<accession>A0AAJ0F6V8</accession>